<reference evidence="2" key="2">
    <citation type="submission" date="2025-08" db="UniProtKB">
        <authorList>
            <consortium name="Ensembl"/>
        </authorList>
    </citation>
    <scope>IDENTIFICATION</scope>
</reference>
<evidence type="ECO:0000313" key="3">
    <source>
        <dbReference type="Proteomes" id="UP000472265"/>
    </source>
</evidence>
<keyword evidence="3" id="KW-1185">Reference proteome</keyword>
<evidence type="ECO:0000256" key="1">
    <source>
        <dbReference type="SAM" id="SignalP"/>
    </source>
</evidence>
<dbReference type="AlphaFoldDB" id="A0A671WE16"/>
<reference evidence="2" key="1">
    <citation type="submission" date="2021-04" db="EMBL/GenBank/DDBJ databases">
        <authorList>
            <consortium name="Wellcome Sanger Institute Data Sharing"/>
        </authorList>
    </citation>
    <scope>NUCLEOTIDE SEQUENCE [LARGE SCALE GENOMIC DNA]</scope>
</reference>
<name>A0A671WE16_SPAAU</name>
<sequence>MKGVMIFLVLTLVVIMAEAQTYGGFRDSGNTGETGEDDG</sequence>
<dbReference type="InParanoid" id="A0A671WE16"/>
<protein>
    <submittedName>
        <fullName evidence="2">Uncharacterized protein</fullName>
    </submittedName>
</protein>
<keyword evidence="1" id="KW-0732">Signal</keyword>
<evidence type="ECO:0000313" key="2">
    <source>
        <dbReference type="Ensembl" id="ENSSAUP00010037175.1"/>
    </source>
</evidence>
<accession>A0A671WE16</accession>
<proteinExistence type="predicted"/>
<feature type="chain" id="PRO_5025402506" evidence="1">
    <location>
        <begin position="20"/>
        <end position="39"/>
    </location>
</feature>
<feature type="signal peptide" evidence="1">
    <location>
        <begin position="1"/>
        <end position="19"/>
    </location>
</feature>
<dbReference type="GeneTree" id="ENSGT00990000211126"/>
<organism evidence="2 3">
    <name type="scientific">Sparus aurata</name>
    <name type="common">Gilthead sea bream</name>
    <dbReference type="NCBI Taxonomy" id="8175"/>
    <lineage>
        <taxon>Eukaryota</taxon>
        <taxon>Metazoa</taxon>
        <taxon>Chordata</taxon>
        <taxon>Craniata</taxon>
        <taxon>Vertebrata</taxon>
        <taxon>Euteleostomi</taxon>
        <taxon>Actinopterygii</taxon>
        <taxon>Neopterygii</taxon>
        <taxon>Teleostei</taxon>
        <taxon>Neoteleostei</taxon>
        <taxon>Acanthomorphata</taxon>
        <taxon>Eupercaria</taxon>
        <taxon>Spariformes</taxon>
        <taxon>Sparidae</taxon>
        <taxon>Sparus</taxon>
    </lineage>
</organism>
<reference evidence="2" key="3">
    <citation type="submission" date="2025-09" db="UniProtKB">
        <authorList>
            <consortium name="Ensembl"/>
        </authorList>
    </citation>
    <scope>IDENTIFICATION</scope>
</reference>
<dbReference type="Ensembl" id="ENSSAUT00010039146.1">
    <property type="protein sequence ID" value="ENSSAUP00010037175.1"/>
    <property type="gene ID" value="ENSSAUG00010015702.1"/>
</dbReference>
<dbReference type="Proteomes" id="UP000472265">
    <property type="component" value="Chromosome 22"/>
</dbReference>